<comment type="subcellular location">
    <subcellularLocation>
        <location evidence="4">Cytoplasm</location>
    </subcellularLocation>
</comment>
<comment type="similarity">
    <text evidence="4">Belongs to the Maf family.</text>
</comment>
<dbReference type="AlphaFoldDB" id="A0A1B2EGB7"/>
<name>A0A1B2EGB7_9HYPH</name>
<evidence type="ECO:0000256" key="2">
    <source>
        <dbReference type="ARBA" id="ARBA00022801"/>
    </source>
</evidence>
<dbReference type="InterPro" id="IPR029001">
    <property type="entry name" value="ITPase-like_fam"/>
</dbReference>
<accession>A0A1B2EGB7</accession>
<keyword evidence="3 4" id="KW-0546">Nucleotide metabolism</keyword>
<comment type="caution">
    <text evidence="4">Lacks conserved residue(s) required for the propagation of feature annotation.</text>
</comment>
<comment type="catalytic activity">
    <reaction evidence="4">
        <text>a 2'-deoxyribonucleoside 5'-triphosphate + H2O = a 2'-deoxyribonucleoside 5'-phosphate + diphosphate + H(+)</text>
        <dbReference type="Rhea" id="RHEA:44644"/>
        <dbReference type="ChEBI" id="CHEBI:15377"/>
        <dbReference type="ChEBI" id="CHEBI:15378"/>
        <dbReference type="ChEBI" id="CHEBI:33019"/>
        <dbReference type="ChEBI" id="CHEBI:61560"/>
        <dbReference type="ChEBI" id="CHEBI:65317"/>
        <dbReference type="EC" id="3.6.1.9"/>
    </reaction>
</comment>
<feature type="active site" description="Proton acceptor" evidence="4">
    <location>
        <position position="82"/>
    </location>
</feature>
<reference evidence="5" key="1">
    <citation type="submission" date="2016-07" db="EMBL/GenBank/DDBJ databases">
        <title>Microvirga ossetica sp. nov. a new species of rhizobia isolated from root nodules of the legume species Vicia alpestris Steven originated from North Ossetia region in the Caucasus.</title>
        <authorList>
            <person name="Safronova V.I."/>
            <person name="Kuznetsova I.G."/>
            <person name="Sazanova A.L."/>
            <person name="Belimov A."/>
            <person name="Andronov E."/>
            <person name="Osledkin Y.S."/>
            <person name="Onishchuk O.P."/>
            <person name="Kurchak O.N."/>
            <person name="Shaposhnikov A.I."/>
            <person name="Willems A."/>
            <person name="Tikhonovich I.A."/>
        </authorList>
    </citation>
    <scope>NUCLEOTIDE SEQUENCE [LARGE SCALE GENOMIC DNA]</scope>
    <source>
        <strain evidence="5">V5/3M</strain>
    </source>
</reference>
<dbReference type="KEGG" id="moc:BB934_12785"/>
<evidence type="ECO:0000256" key="1">
    <source>
        <dbReference type="ARBA" id="ARBA00001968"/>
    </source>
</evidence>
<keyword evidence="2 4" id="KW-0378">Hydrolase</keyword>
<comment type="cofactor">
    <cofactor evidence="1 4">
        <name>a divalent metal cation</name>
        <dbReference type="ChEBI" id="CHEBI:60240"/>
    </cofactor>
</comment>
<dbReference type="PANTHER" id="PTHR43213">
    <property type="entry name" value="BIFUNCTIONAL DTTP/UTP PYROPHOSPHATASE/METHYLTRANSFERASE PROTEIN-RELATED"/>
    <property type="match status" value="1"/>
</dbReference>
<dbReference type="EMBL" id="CP016616">
    <property type="protein sequence ID" value="ANY78977.1"/>
    <property type="molecule type" value="Genomic_DNA"/>
</dbReference>
<dbReference type="PANTHER" id="PTHR43213:SF5">
    <property type="entry name" value="BIFUNCTIONAL DTTP_UTP PYROPHOSPHATASE_METHYLTRANSFERASE PROTEIN-RELATED"/>
    <property type="match status" value="1"/>
</dbReference>
<evidence type="ECO:0000256" key="4">
    <source>
        <dbReference type="HAMAP-Rule" id="MF_00528"/>
    </source>
</evidence>
<protein>
    <recommendedName>
        <fullName evidence="4">Nucleoside triphosphate pyrophosphatase</fullName>
        <ecNumber evidence="4">3.6.1.9</ecNumber>
    </recommendedName>
    <alternativeName>
        <fullName evidence="4">Nucleotide pyrophosphatase</fullName>
        <shortName evidence="4">Nucleotide PPase</shortName>
    </alternativeName>
</protein>
<dbReference type="RefSeq" id="WP_099509988.1">
    <property type="nucleotide sequence ID" value="NZ_CP016616.1"/>
</dbReference>
<dbReference type="GO" id="GO:0009117">
    <property type="term" value="P:nucleotide metabolic process"/>
    <property type="evidence" value="ECO:0007669"/>
    <property type="project" value="UniProtKB-KW"/>
</dbReference>
<sequence length="206" mass="21874">MPSLWTPSDNLLLASKSATRLALLVSAGIAVETQNSGLDERAVEAAAEQERLDPPALAQRLADEKALAVSRRHPERVVLGADQVLEGAAGEIFHKPADREAARAQLMKLSGRSHALHSAGSLAIGGQVVERFSSSAYLAMRPLTEEAVDLYLDLAGPDVLKSVGVYQVEGFGVHLFETVEGDHSTILGLPLLPLLAALRRLGCLSL</sequence>
<dbReference type="GO" id="GO:0005737">
    <property type="term" value="C:cytoplasm"/>
    <property type="evidence" value="ECO:0007669"/>
    <property type="project" value="UniProtKB-SubCell"/>
</dbReference>
<dbReference type="GO" id="GO:0047429">
    <property type="term" value="F:nucleoside triphosphate diphosphatase activity"/>
    <property type="evidence" value="ECO:0007669"/>
    <property type="project" value="UniProtKB-EC"/>
</dbReference>
<evidence type="ECO:0000313" key="5">
    <source>
        <dbReference type="EMBL" id="ANY78977.1"/>
    </source>
</evidence>
<dbReference type="SUPFAM" id="SSF52972">
    <property type="entry name" value="ITPase-like"/>
    <property type="match status" value="1"/>
</dbReference>
<dbReference type="OrthoDB" id="9813962at2"/>
<dbReference type="Gene3D" id="3.90.950.10">
    <property type="match status" value="1"/>
</dbReference>
<gene>
    <name evidence="5" type="ORF">BB934_12785</name>
</gene>
<keyword evidence="4" id="KW-0963">Cytoplasm</keyword>
<dbReference type="PIRSF" id="PIRSF006305">
    <property type="entry name" value="Maf"/>
    <property type="match status" value="1"/>
</dbReference>
<dbReference type="HAMAP" id="MF_00528">
    <property type="entry name" value="Maf"/>
    <property type="match status" value="1"/>
</dbReference>
<dbReference type="InterPro" id="IPR003697">
    <property type="entry name" value="Maf-like"/>
</dbReference>
<comment type="catalytic activity">
    <reaction evidence="4">
        <text>a ribonucleoside 5'-triphosphate + H2O = a ribonucleoside 5'-phosphate + diphosphate + H(+)</text>
        <dbReference type="Rhea" id="RHEA:23996"/>
        <dbReference type="ChEBI" id="CHEBI:15377"/>
        <dbReference type="ChEBI" id="CHEBI:15378"/>
        <dbReference type="ChEBI" id="CHEBI:33019"/>
        <dbReference type="ChEBI" id="CHEBI:58043"/>
        <dbReference type="ChEBI" id="CHEBI:61557"/>
        <dbReference type="EC" id="3.6.1.9"/>
    </reaction>
</comment>
<proteinExistence type="inferred from homology"/>
<dbReference type="Pfam" id="PF02545">
    <property type="entry name" value="Maf"/>
    <property type="match status" value="1"/>
</dbReference>
<dbReference type="EC" id="3.6.1.9" evidence="4"/>
<organism evidence="5">
    <name type="scientific">Microvirga ossetica</name>
    <dbReference type="NCBI Taxonomy" id="1882682"/>
    <lineage>
        <taxon>Bacteria</taxon>
        <taxon>Pseudomonadati</taxon>
        <taxon>Pseudomonadota</taxon>
        <taxon>Alphaproteobacteria</taxon>
        <taxon>Hyphomicrobiales</taxon>
        <taxon>Methylobacteriaceae</taxon>
        <taxon>Microvirga</taxon>
    </lineage>
</organism>
<evidence type="ECO:0000256" key="3">
    <source>
        <dbReference type="ARBA" id="ARBA00023080"/>
    </source>
</evidence>
<comment type="function">
    <text evidence="4">Nucleoside triphosphate pyrophosphatase. May have a dual role in cell division arrest and in preventing the incorporation of modified nucleotides into cellular nucleic acids.</text>
</comment>